<feature type="signal peptide" evidence="1">
    <location>
        <begin position="1"/>
        <end position="24"/>
    </location>
</feature>
<dbReference type="EMBL" id="JACPSX010000001">
    <property type="protein sequence ID" value="MBI3013465.1"/>
    <property type="molecule type" value="Genomic_DNA"/>
</dbReference>
<comment type="caution">
    <text evidence="2">The sequence shown here is derived from an EMBL/GenBank/DDBJ whole genome shotgun (WGS) entry which is preliminary data.</text>
</comment>
<evidence type="ECO:0000313" key="2">
    <source>
        <dbReference type="EMBL" id="MBI3013465.1"/>
    </source>
</evidence>
<sequence length="184" mass="20328">MRRQNGWLVCAALFLALAGQGWLATPVASFTAQEIVSLKRAGISEEVIALMVEKRSDVMGLLSAQDALTLRAGGVGDPVLRALLSPTRQGGSLQKFLPVEGIVRLKEAGVGDDLLRYILDRYLEMSREEEAGVSRVIVDQSGRRVIVYGDREPSPRLKELEEKLKESRAWELLKTMGLIVDKRP</sequence>
<dbReference type="Proteomes" id="UP000741360">
    <property type="component" value="Unassembled WGS sequence"/>
</dbReference>
<organism evidence="2 3">
    <name type="scientific">Tectimicrobiota bacterium</name>
    <dbReference type="NCBI Taxonomy" id="2528274"/>
    <lineage>
        <taxon>Bacteria</taxon>
        <taxon>Pseudomonadati</taxon>
        <taxon>Nitrospinota/Tectimicrobiota group</taxon>
        <taxon>Candidatus Tectimicrobiota</taxon>
    </lineage>
</organism>
<evidence type="ECO:0000313" key="3">
    <source>
        <dbReference type="Proteomes" id="UP000741360"/>
    </source>
</evidence>
<keyword evidence="1" id="KW-0732">Signal</keyword>
<dbReference type="AlphaFoldDB" id="A0A932LZ65"/>
<name>A0A932LZ65_UNCTE</name>
<evidence type="ECO:0000256" key="1">
    <source>
        <dbReference type="SAM" id="SignalP"/>
    </source>
</evidence>
<protein>
    <submittedName>
        <fullName evidence="2">Uncharacterized protein</fullName>
    </submittedName>
</protein>
<gene>
    <name evidence="2" type="ORF">HYY65_00035</name>
</gene>
<accession>A0A932LZ65</accession>
<reference evidence="2" key="1">
    <citation type="submission" date="2020-07" db="EMBL/GenBank/DDBJ databases">
        <title>Huge and variable diversity of episymbiotic CPR bacteria and DPANN archaea in groundwater ecosystems.</title>
        <authorList>
            <person name="He C.Y."/>
            <person name="Keren R."/>
            <person name="Whittaker M."/>
            <person name="Farag I.F."/>
            <person name="Doudna J."/>
            <person name="Cate J.H.D."/>
            <person name="Banfield J.F."/>
        </authorList>
    </citation>
    <scope>NUCLEOTIDE SEQUENCE</scope>
    <source>
        <strain evidence="2">NC_groundwater_717_Ag_S-0.2um_59_8</strain>
    </source>
</reference>
<proteinExistence type="predicted"/>
<feature type="chain" id="PRO_5037182822" evidence="1">
    <location>
        <begin position="25"/>
        <end position="184"/>
    </location>
</feature>